<name>A0ACD3AHG6_9AGAR</name>
<dbReference type="EMBL" id="ML208481">
    <property type="protein sequence ID" value="TFK64297.1"/>
    <property type="molecule type" value="Genomic_DNA"/>
</dbReference>
<proteinExistence type="predicted"/>
<evidence type="ECO:0000313" key="1">
    <source>
        <dbReference type="EMBL" id="TFK64297.1"/>
    </source>
</evidence>
<evidence type="ECO:0000313" key="2">
    <source>
        <dbReference type="Proteomes" id="UP000308600"/>
    </source>
</evidence>
<protein>
    <submittedName>
        <fullName evidence="1">Uncharacterized protein</fullName>
    </submittedName>
</protein>
<reference evidence="1 2" key="1">
    <citation type="journal article" date="2019" name="Nat. Ecol. Evol.">
        <title>Megaphylogeny resolves global patterns of mushroom evolution.</title>
        <authorList>
            <person name="Varga T."/>
            <person name="Krizsan K."/>
            <person name="Foldi C."/>
            <person name="Dima B."/>
            <person name="Sanchez-Garcia M."/>
            <person name="Sanchez-Ramirez S."/>
            <person name="Szollosi G.J."/>
            <person name="Szarkandi J.G."/>
            <person name="Papp V."/>
            <person name="Albert L."/>
            <person name="Andreopoulos W."/>
            <person name="Angelini C."/>
            <person name="Antonin V."/>
            <person name="Barry K.W."/>
            <person name="Bougher N.L."/>
            <person name="Buchanan P."/>
            <person name="Buyck B."/>
            <person name="Bense V."/>
            <person name="Catcheside P."/>
            <person name="Chovatia M."/>
            <person name="Cooper J."/>
            <person name="Damon W."/>
            <person name="Desjardin D."/>
            <person name="Finy P."/>
            <person name="Geml J."/>
            <person name="Haridas S."/>
            <person name="Hughes K."/>
            <person name="Justo A."/>
            <person name="Karasinski D."/>
            <person name="Kautmanova I."/>
            <person name="Kiss B."/>
            <person name="Kocsube S."/>
            <person name="Kotiranta H."/>
            <person name="LaButti K.M."/>
            <person name="Lechner B.E."/>
            <person name="Liimatainen K."/>
            <person name="Lipzen A."/>
            <person name="Lukacs Z."/>
            <person name="Mihaltcheva S."/>
            <person name="Morgado L.N."/>
            <person name="Niskanen T."/>
            <person name="Noordeloos M.E."/>
            <person name="Ohm R.A."/>
            <person name="Ortiz-Santana B."/>
            <person name="Ovrebo C."/>
            <person name="Racz N."/>
            <person name="Riley R."/>
            <person name="Savchenko A."/>
            <person name="Shiryaev A."/>
            <person name="Soop K."/>
            <person name="Spirin V."/>
            <person name="Szebenyi C."/>
            <person name="Tomsovsky M."/>
            <person name="Tulloss R.E."/>
            <person name="Uehling J."/>
            <person name="Grigoriev I.V."/>
            <person name="Vagvolgyi C."/>
            <person name="Papp T."/>
            <person name="Martin F.M."/>
            <person name="Miettinen O."/>
            <person name="Hibbett D.S."/>
            <person name="Nagy L.G."/>
        </authorList>
    </citation>
    <scope>NUCLEOTIDE SEQUENCE [LARGE SCALE GENOMIC DNA]</scope>
    <source>
        <strain evidence="1 2">NL-1719</strain>
    </source>
</reference>
<dbReference type="Proteomes" id="UP000308600">
    <property type="component" value="Unassembled WGS sequence"/>
</dbReference>
<feature type="non-terminal residue" evidence="1">
    <location>
        <position position="186"/>
    </location>
</feature>
<accession>A0ACD3AHG6</accession>
<sequence>MERRPPYSGGSRKLALAFDVGTTFSGISYCILDPGEVPIIKGVMKFPYQEVVSGSFKVPSIIWYNAAGEVMEIGAGAVRDGVEQDAEDGQWSKVEWFKLYLRPTALGRDEVGEFMQRIPRLPAGKTIIDVFADYFRYLFQSTKTYIEERHPSGKLLWSSFESNIEFILSHPNGWEGAQQSQMRQAA</sequence>
<organism evidence="1 2">
    <name type="scientific">Pluteus cervinus</name>
    <dbReference type="NCBI Taxonomy" id="181527"/>
    <lineage>
        <taxon>Eukaryota</taxon>
        <taxon>Fungi</taxon>
        <taxon>Dikarya</taxon>
        <taxon>Basidiomycota</taxon>
        <taxon>Agaricomycotina</taxon>
        <taxon>Agaricomycetes</taxon>
        <taxon>Agaricomycetidae</taxon>
        <taxon>Agaricales</taxon>
        <taxon>Pluteineae</taxon>
        <taxon>Pluteaceae</taxon>
        <taxon>Pluteus</taxon>
    </lineage>
</organism>
<keyword evidence="2" id="KW-1185">Reference proteome</keyword>
<gene>
    <name evidence="1" type="ORF">BDN72DRAFT_901681</name>
</gene>